<dbReference type="Pfam" id="PF04122">
    <property type="entry name" value="CW_binding_2"/>
    <property type="match status" value="3"/>
</dbReference>
<dbReference type="SUPFAM" id="SSF89260">
    <property type="entry name" value="Collagen-binding domain"/>
    <property type="match status" value="1"/>
</dbReference>
<proteinExistence type="predicted"/>
<dbReference type="InterPro" id="IPR051922">
    <property type="entry name" value="Bact_Sporulation_Assoc"/>
</dbReference>
<comment type="caution">
    <text evidence="2">The sequence shown here is derived from an EMBL/GenBank/DDBJ whole genome shotgun (WGS) entry which is preliminary data.</text>
</comment>
<dbReference type="AlphaFoldDB" id="A0A366EJY4"/>
<dbReference type="PANTHER" id="PTHR30032">
    <property type="entry name" value="N-ACETYLMURAMOYL-L-ALANINE AMIDASE-RELATED"/>
    <property type="match status" value="1"/>
</dbReference>
<keyword evidence="1" id="KW-0732">Signal</keyword>
<dbReference type="Proteomes" id="UP000252118">
    <property type="component" value="Unassembled WGS sequence"/>
</dbReference>
<evidence type="ECO:0000313" key="2">
    <source>
        <dbReference type="EMBL" id="RBP02732.1"/>
    </source>
</evidence>
<name>A0A366EJY4_9BACI</name>
<feature type="chain" id="PRO_5016935473" evidence="1">
    <location>
        <begin position="25"/>
        <end position="488"/>
    </location>
</feature>
<sequence>MKKISTGLFVILLIFCFSVSPSLAAGPFDHPTIKEELHSLSKKQSSTTLDNSTFTRLKERMKGLKKSDEMRLMGEVYEQEPNDYPYQADYIRLDDIVLGTFWWAEDLDFYSLDIDETQDTYIYGTTLTTLNDLGYLLFTPEGEPVYPDEWLEDGRDKLQIYYSLPPGSYYLAATDLNMFGGEGVYGLTAFTGEETVDNVYRIYGKDRHETAIEISKAGWPDGAETVVLARDTTFPDALAGAPFAYQQDAPILLNPKDSLNGKVKDRIKELGAKKVVILGGEGAISAKVAKELKNNGLEVRRIGGKTRYETAAKLAKELGYYDKAIIAYGGNFPDALSIAPYAASNGIPILLSPANELANETKEALKSVTDTIIVGGKSAISDGVQKQLAKTNPVRISGKDRYETSVNIATQLEMPGDIITVATGQNFADALTGSVLAAKYYEPIILVEKNKVPDPVRKYISDNGTWYYTVLGGEGAVSQKVVEELSGL</sequence>
<dbReference type="OrthoDB" id="363232at2"/>
<dbReference type="Gene3D" id="2.60.120.380">
    <property type="match status" value="1"/>
</dbReference>
<dbReference type="PANTHER" id="PTHR30032:SF8">
    <property type="entry name" value="GERMINATION-SPECIFIC N-ACETYLMURAMOYL-L-ALANINE AMIDASE"/>
    <property type="match status" value="1"/>
</dbReference>
<accession>A0A366EJY4</accession>
<gene>
    <name evidence="2" type="ORF">DET59_11216</name>
</gene>
<dbReference type="InterPro" id="IPR007253">
    <property type="entry name" value="Cell_wall-bd_2"/>
</dbReference>
<feature type="signal peptide" evidence="1">
    <location>
        <begin position="1"/>
        <end position="24"/>
    </location>
</feature>
<dbReference type="RefSeq" id="WP_113970384.1">
    <property type="nucleotide sequence ID" value="NZ_QNRJ01000012.1"/>
</dbReference>
<dbReference type="Gene3D" id="3.40.50.12090">
    <property type="match status" value="2"/>
</dbReference>
<dbReference type="EMBL" id="QNRJ01000012">
    <property type="protein sequence ID" value="RBP02732.1"/>
    <property type="molecule type" value="Genomic_DNA"/>
</dbReference>
<protein>
    <submittedName>
        <fullName evidence="2">Putative cell wall-binding protein</fullName>
    </submittedName>
</protein>
<evidence type="ECO:0000256" key="1">
    <source>
        <dbReference type="SAM" id="SignalP"/>
    </source>
</evidence>
<evidence type="ECO:0000313" key="3">
    <source>
        <dbReference type="Proteomes" id="UP000252118"/>
    </source>
</evidence>
<reference evidence="2 3" key="1">
    <citation type="submission" date="2018-06" db="EMBL/GenBank/DDBJ databases">
        <title>Freshwater and sediment microbial communities from various areas in North America, analyzing microbe dynamics in response to fracking.</title>
        <authorList>
            <person name="Lamendella R."/>
        </authorList>
    </citation>
    <scope>NUCLEOTIDE SEQUENCE [LARGE SCALE GENOMIC DNA]</scope>
    <source>
        <strain evidence="2 3">97B</strain>
    </source>
</reference>
<organism evidence="2 3">
    <name type="scientific">Rossellomorea aquimaris</name>
    <dbReference type="NCBI Taxonomy" id="189382"/>
    <lineage>
        <taxon>Bacteria</taxon>
        <taxon>Bacillati</taxon>
        <taxon>Bacillota</taxon>
        <taxon>Bacilli</taxon>
        <taxon>Bacillales</taxon>
        <taxon>Bacillaceae</taxon>
        <taxon>Rossellomorea</taxon>
    </lineage>
</organism>